<reference evidence="1" key="1">
    <citation type="submission" date="2022-04" db="EMBL/GenBank/DDBJ databases">
        <title>Genome of the entomopathogenic fungus Entomophthora muscae.</title>
        <authorList>
            <person name="Elya C."/>
            <person name="Lovett B.R."/>
            <person name="Lee E."/>
            <person name="Macias A.M."/>
            <person name="Hajek A.E."/>
            <person name="De Bivort B.L."/>
            <person name="Kasson M.T."/>
            <person name="De Fine Licht H.H."/>
            <person name="Stajich J.E."/>
        </authorList>
    </citation>
    <scope>NUCLEOTIDE SEQUENCE</scope>
    <source>
        <strain evidence="1">Berkeley</strain>
    </source>
</reference>
<dbReference type="Proteomes" id="UP001165960">
    <property type="component" value="Unassembled WGS sequence"/>
</dbReference>
<protein>
    <submittedName>
        <fullName evidence="1">DnaJ-like protein xdj1</fullName>
    </submittedName>
</protein>
<comment type="caution">
    <text evidence="1">The sequence shown here is derived from an EMBL/GenBank/DDBJ whole genome shotgun (WGS) entry which is preliminary data.</text>
</comment>
<evidence type="ECO:0000313" key="2">
    <source>
        <dbReference type="Proteomes" id="UP001165960"/>
    </source>
</evidence>
<proteinExistence type="predicted"/>
<name>A0ACC2T4U5_9FUNG</name>
<accession>A0ACC2T4U5</accession>
<evidence type="ECO:0000313" key="1">
    <source>
        <dbReference type="EMBL" id="KAJ9069584.1"/>
    </source>
</evidence>
<sequence length="399" mass="44433">MSNYYQTLGLEEDATETEIKKAYRNLAKKYHPDKNSGFEEEFKEISEAYEVLSDPQKREQYDHLSRGNHFSSDQYDEYENMFAGNFSMPRHQGYERSQQKSPRAIIPYSVTLEDLYKGKSTKLRSEKKIACGQCYGVGGKPDSAMNCGGCDGRGVTTQIRQVGQGNFQQLRVSCTHCEGTGKVFKKKDKCKKCRGAKTQVVQKVLTLFIDKGMVNKQKIVFAGEADQEPGSEPGDLVIELVQKDHPVFERKGSDLLAKASISLKEALCGTNRSLVTHLDGRGISVQFSPGHLSGLGQVIRIKGEGMPQFKRPFDKGDLYITLEVVLPTANELSAMTLNTLKQILPNLPNMPSSPDLVESTDAEKASLQDFGRIQAAGEDYIQLESEENAEFPGMQCNQQ</sequence>
<keyword evidence="2" id="KW-1185">Reference proteome</keyword>
<organism evidence="1 2">
    <name type="scientific">Entomophthora muscae</name>
    <dbReference type="NCBI Taxonomy" id="34485"/>
    <lineage>
        <taxon>Eukaryota</taxon>
        <taxon>Fungi</taxon>
        <taxon>Fungi incertae sedis</taxon>
        <taxon>Zoopagomycota</taxon>
        <taxon>Entomophthoromycotina</taxon>
        <taxon>Entomophthoromycetes</taxon>
        <taxon>Entomophthorales</taxon>
        <taxon>Entomophthoraceae</taxon>
        <taxon>Entomophthora</taxon>
    </lineage>
</organism>
<gene>
    <name evidence="1" type="primary">XDJ1_1</name>
    <name evidence="1" type="ORF">DSO57_1017051</name>
</gene>
<dbReference type="EMBL" id="QTSX02003621">
    <property type="protein sequence ID" value="KAJ9069584.1"/>
    <property type="molecule type" value="Genomic_DNA"/>
</dbReference>